<evidence type="ECO:0000313" key="2">
    <source>
        <dbReference type="Proteomes" id="UP001056120"/>
    </source>
</evidence>
<sequence>MNVALTHARRALWVMGNATTLVQSDDWAALIADTKTRECYMDMDSLPKDFVALKVPPPAYGSPQARFSNTRNLKRPGFRYRSYDHTESRSEDDEKTNASFPPRNRNYRPFKAPTEGSLDDFDQEMPGNIVTRMGVVASNEPEMPVIKETGSTYE</sequence>
<accession>A0ACB9BTJ0</accession>
<gene>
    <name evidence="1" type="ORF">L1987_65158</name>
</gene>
<comment type="caution">
    <text evidence="1">The sequence shown here is derived from an EMBL/GenBank/DDBJ whole genome shotgun (WGS) entry which is preliminary data.</text>
</comment>
<dbReference type="Proteomes" id="UP001056120">
    <property type="component" value="Linkage Group LG22"/>
</dbReference>
<protein>
    <submittedName>
        <fullName evidence="1">Uncharacterized protein</fullName>
    </submittedName>
</protein>
<dbReference type="EMBL" id="CM042039">
    <property type="protein sequence ID" value="KAI3725371.1"/>
    <property type="molecule type" value="Genomic_DNA"/>
</dbReference>
<organism evidence="1 2">
    <name type="scientific">Smallanthus sonchifolius</name>
    <dbReference type="NCBI Taxonomy" id="185202"/>
    <lineage>
        <taxon>Eukaryota</taxon>
        <taxon>Viridiplantae</taxon>
        <taxon>Streptophyta</taxon>
        <taxon>Embryophyta</taxon>
        <taxon>Tracheophyta</taxon>
        <taxon>Spermatophyta</taxon>
        <taxon>Magnoliopsida</taxon>
        <taxon>eudicotyledons</taxon>
        <taxon>Gunneridae</taxon>
        <taxon>Pentapetalae</taxon>
        <taxon>asterids</taxon>
        <taxon>campanulids</taxon>
        <taxon>Asterales</taxon>
        <taxon>Asteraceae</taxon>
        <taxon>Asteroideae</taxon>
        <taxon>Heliantheae alliance</taxon>
        <taxon>Millerieae</taxon>
        <taxon>Smallanthus</taxon>
    </lineage>
</organism>
<reference evidence="2" key="1">
    <citation type="journal article" date="2022" name="Mol. Ecol. Resour.">
        <title>The genomes of chicory, endive, great burdock and yacon provide insights into Asteraceae palaeo-polyploidization history and plant inulin production.</title>
        <authorList>
            <person name="Fan W."/>
            <person name="Wang S."/>
            <person name="Wang H."/>
            <person name="Wang A."/>
            <person name="Jiang F."/>
            <person name="Liu H."/>
            <person name="Zhao H."/>
            <person name="Xu D."/>
            <person name="Zhang Y."/>
        </authorList>
    </citation>
    <scope>NUCLEOTIDE SEQUENCE [LARGE SCALE GENOMIC DNA]</scope>
    <source>
        <strain evidence="2">cv. Yunnan</strain>
    </source>
</reference>
<reference evidence="1 2" key="2">
    <citation type="journal article" date="2022" name="Mol. Ecol. Resour.">
        <title>The genomes of chicory, endive, great burdock and yacon provide insights into Asteraceae paleo-polyploidization history and plant inulin production.</title>
        <authorList>
            <person name="Fan W."/>
            <person name="Wang S."/>
            <person name="Wang H."/>
            <person name="Wang A."/>
            <person name="Jiang F."/>
            <person name="Liu H."/>
            <person name="Zhao H."/>
            <person name="Xu D."/>
            <person name="Zhang Y."/>
        </authorList>
    </citation>
    <scope>NUCLEOTIDE SEQUENCE [LARGE SCALE GENOMIC DNA]</scope>
    <source>
        <strain evidence="2">cv. Yunnan</strain>
        <tissue evidence="1">Leaves</tissue>
    </source>
</reference>
<name>A0ACB9BTJ0_9ASTR</name>
<keyword evidence="2" id="KW-1185">Reference proteome</keyword>
<proteinExistence type="predicted"/>
<evidence type="ECO:0000313" key="1">
    <source>
        <dbReference type="EMBL" id="KAI3725371.1"/>
    </source>
</evidence>